<proteinExistence type="predicted"/>
<dbReference type="Proteomes" id="UP000292003">
    <property type="component" value="Unassembled WGS sequence"/>
</dbReference>
<keyword evidence="1" id="KW-1133">Transmembrane helix</keyword>
<organism evidence="2 3">
    <name type="scientific">Amycolatopsis suaedae</name>
    <dbReference type="NCBI Taxonomy" id="2510978"/>
    <lineage>
        <taxon>Bacteria</taxon>
        <taxon>Bacillati</taxon>
        <taxon>Actinomycetota</taxon>
        <taxon>Actinomycetes</taxon>
        <taxon>Pseudonocardiales</taxon>
        <taxon>Pseudonocardiaceae</taxon>
        <taxon>Amycolatopsis</taxon>
    </lineage>
</organism>
<evidence type="ECO:0000313" key="2">
    <source>
        <dbReference type="EMBL" id="RZQ64293.1"/>
    </source>
</evidence>
<accession>A0A4Q7JCL0</accession>
<feature type="transmembrane region" description="Helical" evidence="1">
    <location>
        <begin position="126"/>
        <end position="147"/>
    </location>
</feature>
<reference evidence="2 3" key="1">
    <citation type="submission" date="2019-02" db="EMBL/GenBank/DDBJ databases">
        <title>Draft genome sequence of Amycolatopsis sp. 8-3EHSu isolated from roots of Suaeda maritima.</title>
        <authorList>
            <person name="Duangmal K."/>
            <person name="Chantavorakit T."/>
        </authorList>
    </citation>
    <scope>NUCLEOTIDE SEQUENCE [LARGE SCALE GENOMIC DNA]</scope>
    <source>
        <strain evidence="2 3">8-3EHSu</strain>
    </source>
</reference>
<evidence type="ECO:0000256" key="1">
    <source>
        <dbReference type="SAM" id="Phobius"/>
    </source>
</evidence>
<keyword evidence="3" id="KW-1185">Reference proteome</keyword>
<comment type="caution">
    <text evidence="2">The sequence shown here is derived from an EMBL/GenBank/DDBJ whole genome shotgun (WGS) entry which is preliminary data.</text>
</comment>
<feature type="transmembrane region" description="Helical" evidence="1">
    <location>
        <begin position="71"/>
        <end position="91"/>
    </location>
</feature>
<feature type="transmembrane region" description="Helical" evidence="1">
    <location>
        <begin position="20"/>
        <end position="42"/>
    </location>
</feature>
<dbReference type="EMBL" id="SFCC01000004">
    <property type="protein sequence ID" value="RZQ64293.1"/>
    <property type="molecule type" value="Genomic_DNA"/>
</dbReference>
<dbReference type="OrthoDB" id="3690922at2"/>
<protein>
    <submittedName>
        <fullName evidence="2">Uncharacterized protein</fullName>
    </submittedName>
</protein>
<keyword evidence="1" id="KW-0472">Membrane</keyword>
<sequence>MTESTPAAQTRGPEPQVVKVAFYLWIASAVAMIGGAAMSLAMKDRIVELTLEVNRDPRLTPDLVSRGTNTLLWTFLVGAVVFGVLFVLFAWKSREGTRSARTVLAVLAVVTALFQMLIFLNEVKVLAIVLSIGAGVCMFLPSTTGYFEKLPKK</sequence>
<evidence type="ECO:0000313" key="3">
    <source>
        <dbReference type="Proteomes" id="UP000292003"/>
    </source>
</evidence>
<gene>
    <name evidence="2" type="ORF">EWH70_09955</name>
</gene>
<keyword evidence="1" id="KW-0812">Transmembrane</keyword>
<name>A0A4Q7JCL0_9PSEU</name>
<feature type="transmembrane region" description="Helical" evidence="1">
    <location>
        <begin position="103"/>
        <end position="120"/>
    </location>
</feature>
<dbReference type="AlphaFoldDB" id="A0A4Q7JCL0"/>
<dbReference type="RefSeq" id="WP_130475006.1">
    <property type="nucleotide sequence ID" value="NZ_SFCC01000004.1"/>
</dbReference>